<proteinExistence type="predicted"/>
<gene>
    <name evidence="2" type="ORF">METZ01_LOCUS70215</name>
</gene>
<dbReference type="SUPFAM" id="SSF52821">
    <property type="entry name" value="Rhodanese/Cell cycle control phosphatase"/>
    <property type="match status" value="1"/>
</dbReference>
<dbReference type="PROSITE" id="PS50206">
    <property type="entry name" value="RHODANESE_3"/>
    <property type="match status" value="1"/>
</dbReference>
<sequence length="105" mass="12079">MSEHSNTFKTITTEEVNDFIKDNNIRILDIRDEGSFSESHIPSAIRLSENNIDEIIENSNHEDNILIYCYVGISSQNVAQHFCNLGFKKIYNLEGGYTEFSKEDN</sequence>
<organism evidence="2">
    <name type="scientific">marine metagenome</name>
    <dbReference type="NCBI Taxonomy" id="408172"/>
    <lineage>
        <taxon>unclassified sequences</taxon>
        <taxon>metagenomes</taxon>
        <taxon>ecological metagenomes</taxon>
    </lineage>
</organism>
<dbReference type="Pfam" id="PF00581">
    <property type="entry name" value="Rhodanese"/>
    <property type="match status" value="1"/>
</dbReference>
<dbReference type="PANTHER" id="PTHR43031:SF6">
    <property type="entry name" value="THIOSULFATE SULFURTRANSFERASE GLPE"/>
    <property type="match status" value="1"/>
</dbReference>
<dbReference type="SMART" id="SM00450">
    <property type="entry name" value="RHOD"/>
    <property type="match status" value="1"/>
</dbReference>
<dbReference type="CDD" id="cd00158">
    <property type="entry name" value="RHOD"/>
    <property type="match status" value="1"/>
</dbReference>
<feature type="domain" description="Rhodanese" evidence="1">
    <location>
        <begin position="21"/>
        <end position="105"/>
    </location>
</feature>
<dbReference type="Gene3D" id="3.40.250.10">
    <property type="entry name" value="Rhodanese-like domain"/>
    <property type="match status" value="1"/>
</dbReference>
<dbReference type="PANTHER" id="PTHR43031">
    <property type="entry name" value="FAD-DEPENDENT OXIDOREDUCTASE"/>
    <property type="match status" value="1"/>
</dbReference>
<evidence type="ECO:0000313" key="2">
    <source>
        <dbReference type="EMBL" id="SVA17361.1"/>
    </source>
</evidence>
<dbReference type="AlphaFoldDB" id="A0A381TPF2"/>
<accession>A0A381TPF2</accession>
<evidence type="ECO:0000259" key="1">
    <source>
        <dbReference type="PROSITE" id="PS50206"/>
    </source>
</evidence>
<name>A0A381TPF2_9ZZZZ</name>
<dbReference type="InterPro" id="IPR050229">
    <property type="entry name" value="GlpE_sulfurtransferase"/>
</dbReference>
<dbReference type="InterPro" id="IPR001763">
    <property type="entry name" value="Rhodanese-like_dom"/>
</dbReference>
<protein>
    <recommendedName>
        <fullName evidence="1">Rhodanese domain-containing protein</fullName>
    </recommendedName>
</protein>
<reference evidence="2" key="1">
    <citation type="submission" date="2018-05" db="EMBL/GenBank/DDBJ databases">
        <authorList>
            <person name="Lanie J.A."/>
            <person name="Ng W.-L."/>
            <person name="Kazmierczak K.M."/>
            <person name="Andrzejewski T.M."/>
            <person name="Davidsen T.M."/>
            <person name="Wayne K.J."/>
            <person name="Tettelin H."/>
            <person name="Glass J.I."/>
            <person name="Rusch D."/>
            <person name="Podicherti R."/>
            <person name="Tsui H.-C.T."/>
            <person name="Winkler M.E."/>
        </authorList>
    </citation>
    <scope>NUCLEOTIDE SEQUENCE</scope>
</reference>
<dbReference type="InterPro" id="IPR036873">
    <property type="entry name" value="Rhodanese-like_dom_sf"/>
</dbReference>
<dbReference type="EMBL" id="UINC01004859">
    <property type="protein sequence ID" value="SVA17361.1"/>
    <property type="molecule type" value="Genomic_DNA"/>
</dbReference>